<reference evidence="2" key="4">
    <citation type="submission" date="2016-01" db="EMBL/GenBank/DDBJ databases">
        <authorList>
            <person name="Oliw E.H."/>
        </authorList>
    </citation>
    <scope>NUCLEOTIDE SEQUENCE [LARGE SCALE GENOMIC DNA]</scope>
    <source>
        <strain evidence="2">GED7749B</strain>
    </source>
</reference>
<evidence type="ECO:0000313" key="2">
    <source>
        <dbReference type="EMBL" id="KWZ77146.1"/>
    </source>
</evidence>
<proteinExistence type="predicted"/>
<dbReference type="EMBL" id="CP010525">
    <property type="protein sequence ID" value="AJO23491.1"/>
    <property type="molecule type" value="Genomic_DNA"/>
</dbReference>
<dbReference type="PATRIC" id="fig|1398.18.peg.2686"/>
<reference evidence="3" key="2">
    <citation type="submission" date="2015-01" db="EMBL/GenBank/DDBJ databases">
        <title>Comparative genome analysis of Bacillus coagulans HM-08, Clostridium butyricum HM-68, Bacillus subtilis HM-66 and Bacillus paralicheniformis BL-09.</title>
        <authorList>
            <person name="Zhang H."/>
        </authorList>
    </citation>
    <scope>NUCLEOTIDE SEQUENCE [LARGE SCALE GENOMIC DNA]</scope>
    <source>
        <strain evidence="3">HM-08</strain>
    </source>
</reference>
<dbReference type="Proteomes" id="UP000070376">
    <property type="component" value="Unassembled WGS sequence"/>
</dbReference>
<evidence type="ECO:0000313" key="4">
    <source>
        <dbReference type="Proteomes" id="UP000070376"/>
    </source>
</evidence>
<evidence type="ECO:0000313" key="3">
    <source>
        <dbReference type="Proteomes" id="UP000032024"/>
    </source>
</evidence>
<reference evidence="4" key="3">
    <citation type="submission" date="2016-01" db="EMBL/GenBank/DDBJ databases">
        <authorList>
            <person name="Mitreva M."/>
            <person name="Pepin K.H."/>
            <person name="Mihindukulasuriya K.A."/>
            <person name="Fulton R."/>
            <person name="Fronick C."/>
            <person name="O'Laughlin M."/>
            <person name="Miner T."/>
            <person name="Herter B."/>
            <person name="Rosa B.A."/>
            <person name="Cordes M."/>
            <person name="Tomlinson C."/>
            <person name="Wollam A."/>
            <person name="Palsikar V.B."/>
            <person name="Mardis E.R."/>
            <person name="Wilson R.K."/>
        </authorList>
    </citation>
    <scope>NUCLEOTIDE SEQUENCE [LARGE SCALE GENOMIC DNA]</scope>
    <source>
        <strain evidence="4">GED7749B</strain>
    </source>
</reference>
<accession>A0A0C5C9E3</accession>
<reference evidence="1" key="1">
    <citation type="submission" date="2015-01" db="EMBL/GenBank/DDBJ databases">
        <title>Comparative genome analysis of Bacillus coagulans HM-08, Clostridium butyricum HM-68, Bacillus subtilis HM-66 and Bacillus licheniformis BL-09.</title>
        <authorList>
            <person name="Zhang H."/>
        </authorList>
    </citation>
    <scope>NUCLEOTIDE SEQUENCE [LARGE SCALE GENOMIC DNA]</scope>
    <source>
        <strain evidence="1">HM-08</strain>
    </source>
</reference>
<sequence>MKKVRLKKREFDYDAEYFVYNHLFEWRLLADSRTERQKEPASEETNWEKWRFNIGGLRLIERQREVPQYEQQ</sequence>
<evidence type="ECO:0000313" key="1">
    <source>
        <dbReference type="EMBL" id="AJO23491.1"/>
    </source>
</evidence>
<dbReference type="Proteomes" id="UP000032024">
    <property type="component" value="Chromosome"/>
</dbReference>
<dbReference type="STRING" id="1398.AB434_2606"/>
<dbReference type="EMBL" id="LRPN01000177">
    <property type="protein sequence ID" value="KWZ77146.1"/>
    <property type="molecule type" value="Genomic_DNA"/>
</dbReference>
<dbReference type="AlphaFoldDB" id="A0A0C5C9E3"/>
<protein>
    <submittedName>
        <fullName evidence="2">Uncharacterized protein</fullName>
    </submittedName>
</protein>
<organism evidence="2 4">
    <name type="scientific">Heyndrickxia coagulans</name>
    <name type="common">Weizmannia coagulans</name>
    <dbReference type="NCBI Taxonomy" id="1398"/>
    <lineage>
        <taxon>Bacteria</taxon>
        <taxon>Bacillati</taxon>
        <taxon>Bacillota</taxon>
        <taxon>Bacilli</taxon>
        <taxon>Bacillales</taxon>
        <taxon>Bacillaceae</taxon>
        <taxon>Heyndrickxia</taxon>
    </lineage>
</organism>
<keyword evidence="3" id="KW-1185">Reference proteome</keyword>
<name>A0A0C5C9E3_HEYCO</name>
<gene>
    <name evidence="2" type="ORF">HMPREF3213_03335</name>
    <name evidence="1" type="ORF">SB48_HM08orf04293</name>
</gene>